<proteinExistence type="predicted"/>
<feature type="signal peptide" evidence="1">
    <location>
        <begin position="1"/>
        <end position="21"/>
    </location>
</feature>
<feature type="chain" id="PRO_5019213122" description="Lipoprotein" evidence="1">
    <location>
        <begin position="22"/>
        <end position="153"/>
    </location>
</feature>
<keyword evidence="1" id="KW-0732">Signal</keyword>
<gene>
    <name evidence="2" type="ORF">CWE13_09020</name>
</gene>
<evidence type="ECO:0000313" key="3">
    <source>
        <dbReference type="Proteomes" id="UP000286934"/>
    </source>
</evidence>
<dbReference type="RefSeq" id="WP_126807889.1">
    <property type="nucleotide sequence ID" value="NZ_PIPP01000003.1"/>
</dbReference>
<dbReference type="AlphaFoldDB" id="A0A432WT74"/>
<dbReference type="Proteomes" id="UP000286934">
    <property type="component" value="Unassembled WGS sequence"/>
</dbReference>
<dbReference type="PROSITE" id="PS51257">
    <property type="entry name" value="PROKAR_LIPOPROTEIN"/>
    <property type="match status" value="1"/>
</dbReference>
<evidence type="ECO:0000256" key="1">
    <source>
        <dbReference type="SAM" id="SignalP"/>
    </source>
</evidence>
<organism evidence="2 3">
    <name type="scientific">Aliidiomarina shirensis</name>
    <dbReference type="NCBI Taxonomy" id="1048642"/>
    <lineage>
        <taxon>Bacteria</taxon>
        <taxon>Pseudomonadati</taxon>
        <taxon>Pseudomonadota</taxon>
        <taxon>Gammaproteobacteria</taxon>
        <taxon>Alteromonadales</taxon>
        <taxon>Idiomarinaceae</taxon>
        <taxon>Aliidiomarina</taxon>
    </lineage>
</organism>
<protein>
    <recommendedName>
        <fullName evidence="4">Lipoprotein</fullName>
    </recommendedName>
</protein>
<reference evidence="3" key="1">
    <citation type="journal article" date="2018" name="Front. Microbiol.">
        <title>Genome-Based Analysis Reveals the Taxonomy and Diversity of the Family Idiomarinaceae.</title>
        <authorList>
            <person name="Liu Y."/>
            <person name="Lai Q."/>
            <person name="Shao Z."/>
        </authorList>
    </citation>
    <scope>NUCLEOTIDE SEQUENCE [LARGE SCALE GENOMIC DNA]</scope>
    <source>
        <strain evidence="3">AIS</strain>
    </source>
</reference>
<evidence type="ECO:0008006" key="4">
    <source>
        <dbReference type="Google" id="ProtNLM"/>
    </source>
</evidence>
<comment type="caution">
    <text evidence="2">The sequence shown here is derived from an EMBL/GenBank/DDBJ whole genome shotgun (WGS) entry which is preliminary data.</text>
</comment>
<dbReference type="EMBL" id="PIPP01000003">
    <property type="protein sequence ID" value="RUO36975.1"/>
    <property type="molecule type" value="Genomic_DNA"/>
</dbReference>
<sequence>MKMKSSVLQTLVIVSSLFILAACQSAPGEGDDGENARVELSYNPTILRPFPDDPGMTIRHSGPIDVEWYDEELEKAHRAFVAGGERSEDKPAILLEAERHLRRALSQPIRFGVSGNRLWIEPRGAEVNYRDVVQAFAATGLFRTVQVSHLRYQ</sequence>
<evidence type="ECO:0000313" key="2">
    <source>
        <dbReference type="EMBL" id="RUO36975.1"/>
    </source>
</evidence>
<keyword evidence="3" id="KW-1185">Reference proteome</keyword>
<dbReference type="OrthoDB" id="6399722at2"/>
<accession>A0A432WT74</accession>
<name>A0A432WT74_9GAMM</name>